<dbReference type="PANTHER" id="PTHR24353">
    <property type="entry name" value="CYCLIC NUCLEOTIDE-DEPENDENT PROTEIN KINASE"/>
    <property type="match status" value="1"/>
</dbReference>
<keyword evidence="1" id="KW-0723">Serine/threonine-protein kinase</keyword>
<dbReference type="Pfam" id="PF00069">
    <property type="entry name" value="Pkinase"/>
    <property type="match status" value="1"/>
</dbReference>
<accession>A0A921Z0I9</accession>
<dbReference type="GO" id="GO:0004691">
    <property type="term" value="F:cAMP-dependent protein kinase activity"/>
    <property type="evidence" value="ECO:0007669"/>
    <property type="project" value="TreeGrafter"/>
</dbReference>
<dbReference type="PROSITE" id="PS50011">
    <property type="entry name" value="PROTEIN_KINASE_DOM"/>
    <property type="match status" value="1"/>
</dbReference>
<keyword evidence="5" id="KW-0067">ATP-binding</keyword>
<dbReference type="AlphaFoldDB" id="A0A921Z0I9"/>
<sequence length="197" mass="22499">MLKEDFVKKFNDPPTFDKTSDNYDRIKAIGNGAYGEVLKKKTWTLCGTPEYIAPEVIMSKGYSFGVDWWALGVLIFEMQAGHPPFFASDPSKLYEKVLEGQYKFPETFNAECKNLIKGLLQVDPSKRIGALKSGVYDIKCHSWFNSIDWQAILHQKCEPPFTPICHSPGDTSNFPEISQPKLKKSSVCFYEKEFEDF</sequence>
<evidence type="ECO:0000256" key="2">
    <source>
        <dbReference type="ARBA" id="ARBA00022679"/>
    </source>
</evidence>
<feature type="domain" description="Protein kinase" evidence="6">
    <location>
        <begin position="1"/>
        <end position="144"/>
    </location>
</feature>
<dbReference type="SMART" id="SM00133">
    <property type="entry name" value="S_TK_X"/>
    <property type="match status" value="1"/>
</dbReference>
<keyword evidence="9" id="KW-1185">Reference proteome</keyword>
<dbReference type="GO" id="GO:0005829">
    <property type="term" value="C:cytosol"/>
    <property type="evidence" value="ECO:0007669"/>
    <property type="project" value="TreeGrafter"/>
</dbReference>
<evidence type="ECO:0000256" key="1">
    <source>
        <dbReference type="ARBA" id="ARBA00022527"/>
    </source>
</evidence>
<dbReference type="Proteomes" id="UP000791440">
    <property type="component" value="Unassembled WGS sequence"/>
</dbReference>
<evidence type="ECO:0000256" key="5">
    <source>
        <dbReference type="ARBA" id="ARBA00022840"/>
    </source>
</evidence>
<comment type="caution">
    <text evidence="8">The sequence shown here is derived from an EMBL/GenBank/DDBJ whole genome shotgun (WGS) entry which is preliminary data.</text>
</comment>
<gene>
    <name evidence="8" type="ORF">O3G_MSEX005674</name>
</gene>
<dbReference type="GO" id="GO:0005952">
    <property type="term" value="C:cAMP-dependent protein kinase complex"/>
    <property type="evidence" value="ECO:0007669"/>
    <property type="project" value="TreeGrafter"/>
</dbReference>
<dbReference type="PANTHER" id="PTHR24353:SF153">
    <property type="entry name" value="CAMP-DEPENDENT PROTEIN KINASE CATALYTIC SUBUNIT 1"/>
    <property type="match status" value="1"/>
</dbReference>
<dbReference type="InterPro" id="IPR000961">
    <property type="entry name" value="AGC-kinase_C"/>
</dbReference>
<dbReference type="InterPro" id="IPR000719">
    <property type="entry name" value="Prot_kinase_dom"/>
</dbReference>
<dbReference type="GO" id="GO:0005634">
    <property type="term" value="C:nucleus"/>
    <property type="evidence" value="ECO:0007669"/>
    <property type="project" value="TreeGrafter"/>
</dbReference>
<evidence type="ECO:0000313" key="9">
    <source>
        <dbReference type="Proteomes" id="UP000791440"/>
    </source>
</evidence>
<keyword evidence="4" id="KW-0418">Kinase</keyword>
<evidence type="ECO:0000313" key="8">
    <source>
        <dbReference type="EMBL" id="KAG6448736.1"/>
    </source>
</evidence>
<evidence type="ECO:0000259" key="6">
    <source>
        <dbReference type="PROSITE" id="PS50011"/>
    </source>
</evidence>
<evidence type="ECO:0000256" key="4">
    <source>
        <dbReference type="ARBA" id="ARBA00022777"/>
    </source>
</evidence>
<organism evidence="8 9">
    <name type="scientific">Manduca sexta</name>
    <name type="common">Tobacco hawkmoth</name>
    <name type="synonym">Tobacco hornworm</name>
    <dbReference type="NCBI Taxonomy" id="7130"/>
    <lineage>
        <taxon>Eukaryota</taxon>
        <taxon>Metazoa</taxon>
        <taxon>Ecdysozoa</taxon>
        <taxon>Arthropoda</taxon>
        <taxon>Hexapoda</taxon>
        <taxon>Insecta</taxon>
        <taxon>Pterygota</taxon>
        <taxon>Neoptera</taxon>
        <taxon>Endopterygota</taxon>
        <taxon>Lepidoptera</taxon>
        <taxon>Glossata</taxon>
        <taxon>Ditrysia</taxon>
        <taxon>Bombycoidea</taxon>
        <taxon>Sphingidae</taxon>
        <taxon>Sphinginae</taxon>
        <taxon>Sphingini</taxon>
        <taxon>Manduca</taxon>
    </lineage>
</organism>
<dbReference type="PROSITE" id="PS51285">
    <property type="entry name" value="AGC_KINASE_CTER"/>
    <property type="match status" value="1"/>
</dbReference>
<dbReference type="GO" id="GO:0005524">
    <property type="term" value="F:ATP binding"/>
    <property type="evidence" value="ECO:0007669"/>
    <property type="project" value="UniProtKB-KW"/>
</dbReference>
<reference evidence="8" key="1">
    <citation type="journal article" date="2016" name="Insect Biochem. Mol. Biol.">
        <title>Multifaceted biological insights from a draft genome sequence of the tobacco hornworm moth, Manduca sexta.</title>
        <authorList>
            <person name="Kanost M.R."/>
            <person name="Arrese E.L."/>
            <person name="Cao X."/>
            <person name="Chen Y.R."/>
            <person name="Chellapilla S."/>
            <person name="Goldsmith M.R."/>
            <person name="Grosse-Wilde E."/>
            <person name="Heckel D.G."/>
            <person name="Herndon N."/>
            <person name="Jiang H."/>
            <person name="Papanicolaou A."/>
            <person name="Qu J."/>
            <person name="Soulages J.L."/>
            <person name="Vogel H."/>
            <person name="Walters J."/>
            <person name="Waterhouse R.M."/>
            <person name="Ahn S.J."/>
            <person name="Almeida F.C."/>
            <person name="An C."/>
            <person name="Aqrawi P."/>
            <person name="Bretschneider A."/>
            <person name="Bryant W.B."/>
            <person name="Bucks S."/>
            <person name="Chao H."/>
            <person name="Chevignon G."/>
            <person name="Christen J.M."/>
            <person name="Clarke D.F."/>
            <person name="Dittmer N.T."/>
            <person name="Ferguson L.C.F."/>
            <person name="Garavelou S."/>
            <person name="Gordon K.H.J."/>
            <person name="Gunaratna R.T."/>
            <person name="Han Y."/>
            <person name="Hauser F."/>
            <person name="He Y."/>
            <person name="Heidel-Fischer H."/>
            <person name="Hirsh A."/>
            <person name="Hu Y."/>
            <person name="Jiang H."/>
            <person name="Kalra D."/>
            <person name="Klinner C."/>
            <person name="Konig C."/>
            <person name="Kovar C."/>
            <person name="Kroll A.R."/>
            <person name="Kuwar S.S."/>
            <person name="Lee S.L."/>
            <person name="Lehman R."/>
            <person name="Li K."/>
            <person name="Li Z."/>
            <person name="Liang H."/>
            <person name="Lovelace S."/>
            <person name="Lu Z."/>
            <person name="Mansfield J.H."/>
            <person name="McCulloch K.J."/>
            <person name="Mathew T."/>
            <person name="Morton B."/>
            <person name="Muzny D.M."/>
            <person name="Neunemann D."/>
            <person name="Ongeri F."/>
            <person name="Pauchet Y."/>
            <person name="Pu L.L."/>
            <person name="Pyrousis I."/>
            <person name="Rao X.J."/>
            <person name="Redding A."/>
            <person name="Roesel C."/>
            <person name="Sanchez-Gracia A."/>
            <person name="Schaack S."/>
            <person name="Shukla A."/>
            <person name="Tetreau G."/>
            <person name="Wang Y."/>
            <person name="Xiong G.H."/>
            <person name="Traut W."/>
            <person name="Walsh T.K."/>
            <person name="Worley K.C."/>
            <person name="Wu D."/>
            <person name="Wu W."/>
            <person name="Wu Y.Q."/>
            <person name="Zhang X."/>
            <person name="Zou Z."/>
            <person name="Zucker H."/>
            <person name="Briscoe A.D."/>
            <person name="Burmester T."/>
            <person name="Clem R.J."/>
            <person name="Feyereisen R."/>
            <person name="Grimmelikhuijzen C.J.P."/>
            <person name="Hamodrakas S.J."/>
            <person name="Hansson B.S."/>
            <person name="Huguet E."/>
            <person name="Jermiin L.S."/>
            <person name="Lan Q."/>
            <person name="Lehman H.K."/>
            <person name="Lorenzen M."/>
            <person name="Merzendorfer H."/>
            <person name="Michalopoulos I."/>
            <person name="Morton D.B."/>
            <person name="Muthukrishnan S."/>
            <person name="Oakeshott J.G."/>
            <person name="Palmer W."/>
            <person name="Park Y."/>
            <person name="Passarelli A.L."/>
            <person name="Rozas J."/>
            <person name="Schwartz L.M."/>
            <person name="Smith W."/>
            <person name="Southgate A."/>
            <person name="Vilcinskas A."/>
            <person name="Vogt R."/>
            <person name="Wang P."/>
            <person name="Werren J."/>
            <person name="Yu X.Q."/>
            <person name="Zhou J.J."/>
            <person name="Brown S.J."/>
            <person name="Scherer S.E."/>
            <person name="Richards S."/>
            <person name="Blissard G.W."/>
        </authorList>
    </citation>
    <scope>NUCLEOTIDE SEQUENCE</scope>
</reference>
<keyword evidence="3" id="KW-0547">Nucleotide-binding</keyword>
<dbReference type="SMART" id="SM00220">
    <property type="entry name" value="S_TKc"/>
    <property type="match status" value="1"/>
</dbReference>
<name>A0A921Z0I9_MANSE</name>
<proteinExistence type="predicted"/>
<reference evidence="8" key="2">
    <citation type="submission" date="2020-12" db="EMBL/GenBank/DDBJ databases">
        <authorList>
            <person name="Kanost M."/>
        </authorList>
    </citation>
    <scope>NUCLEOTIDE SEQUENCE</scope>
</reference>
<evidence type="ECO:0000256" key="3">
    <source>
        <dbReference type="ARBA" id="ARBA00022741"/>
    </source>
</evidence>
<keyword evidence="2" id="KW-0808">Transferase</keyword>
<dbReference type="EMBL" id="JH668361">
    <property type="protein sequence ID" value="KAG6448736.1"/>
    <property type="molecule type" value="Genomic_DNA"/>
</dbReference>
<evidence type="ECO:0000259" key="7">
    <source>
        <dbReference type="PROSITE" id="PS51285"/>
    </source>
</evidence>
<protein>
    <submittedName>
        <fullName evidence="8">Uncharacterized protein</fullName>
    </submittedName>
</protein>
<feature type="domain" description="AGC-kinase C-terminal" evidence="7">
    <location>
        <begin position="145"/>
        <end position="197"/>
    </location>
</feature>